<dbReference type="AlphaFoldDB" id="A0A915HXY3"/>
<dbReference type="WBParaSite" id="nRc.2.0.1.t06293-RA">
    <property type="protein sequence ID" value="nRc.2.0.1.t06293-RA"/>
    <property type="gene ID" value="nRc.2.0.1.g06293"/>
</dbReference>
<reference evidence="3" key="1">
    <citation type="submission" date="2022-11" db="UniProtKB">
        <authorList>
            <consortium name="WormBaseParasite"/>
        </authorList>
    </citation>
    <scope>IDENTIFICATION</scope>
</reference>
<keyword evidence="1" id="KW-1133">Transmembrane helix</keyword>
<proteinExistence type="predicted"/>
<feature type="transmembrane region" description="Helical" evidence="1">
    <location>
        <begin position="39"/>
        <end position="62"/>
    </location>
</feature>
<sequence length="63" mass="6397">MGAMLASVRGRSRLLLIIAMIAIALAVTVIRIAVGVRRIIVAIKTNGVGVVITTLIGGIAAMG</sequence>
<name>A0A915HXY3_ROMCU</name>
<keyword evidence="1" id="KW-0472">Membrane</keyword>
<keyword evidence="2" id="KW-1185">Reference proteome</keyword>
<feature type="transmembrane region" description="Helical" evidence="1">
    <location>
        <begin position="12"/>
        <end position="33"/>
    </location>
</feature>
<protein>
    <submittedName>
        <fullName evidence="3">Uncharacterized protein</fullName>
    </submittedName>
</protein>
<accession>A0A915HXY3</accession>
<evidence type="ECO:0000256" key="1">
    <source>
        <dbReference type="SAM" id="Phobius"/>
    </source>
</evidence>
<keyword evidence="1" id="KW-0812">Transmembrane</keyword>
<evidence type="ECO:0000313" key="2">
    <source>
        <dbReference type="Proteomes" id="UP000887565"/>
    </source>
</evidence>
<organism evidence="2 3">
    <name type="scientific">Romanomermis culicivorax</name>
    <name type="common">Nematode worm</name>
    <dbReference type="NCBI Taxonomy" id="13658"/>
    <lineage>
        <taxon>Eukaryota</taxon>
        <taxon>Metazoa</taxon>
        <taxon>Ecdysozoa</taxon>
        <taxon>Nematoda</taxon>
        <taxon>Enoplea</taxon>
        <taxon>Dorylaimia</taxon>
        <taxon>Mermithida</taxon>
        <taxon>Mermithoidea</taxon>
        <taxon>Mermithidae</taxon>
        <taxon>Romanomermis</taxon>
    </lineage>
</organism>
<evidence type="ECO:0000313" key="3">
    <source>
        <dbReference type="WBParaSite" id="nRc.2.0.1.t06293-RA"/>
    </source>
</evidence>
<dbReference type="Proteomes" id="UP000887565">
    <property type="component" value="Unplaced"/>
</dbReference>